<dbReference type="InterPro" id="IPR058163">
    <property type="entry name" value="LysR-type_TF_proteobact-type"/>
</dbReference>
<dbReference type="AlphaFoldDB" id="A0A2T3NM82"/>
<keyword evidence="4" id="KW-0804">Transcription</keyword>
<dbReference type="Gene3D" id="3.40.190.10">
    <property type="entry name" value="Periplasmic binding protein-like II"/>
    <property type="match status" value="2"/>
</dbReference>
<name>A0A2T3NM82_9GAMM</name>
<dbReference type="PANTHER" id="PTHR30537">
    <property type="entry name" value="HTH-TYPE TRANSCRIPTIONAL REGULATOR"/>
    <property type="match status" value="1"/>
</dbReference>
<dbReference type="Proteomes" id="UP000241346">
    <property type="component" value="Unassembled WGS sequence"/>
</dbReference>
<keyword evidence="2" id="KW-0805">Transcription regulation</keyword>
<dbReference type="Pfam" id="PF03466">
    <property type="entry name" value="LysR_substrate"/>
    <property type="match status" value="1"/>
</dbReference>
<gene>
    <name evidence="6" type="ORF">C9J01_06125</name>
</gene>
<dbReference type="Pfam" id="PF00126">
    <property type="entry name" value="HTH_1"/>
    <property type="match status" value="1"/>
</dbReference>
<dbReference type="PANTHER" id="PTHR30537:SF32">
    <property type="entry name" value="HTH-TYPE TRANSCRIPTIONAL REGULATOR DSDC"/>
    <property type="match status" value="1"/>
</dbReference>
<organism evidence="6 7">
    <name type="scientific">Photobacterium rosenbergii</name>
    <dbReference type="NCBI Taxonomy" id="294936"/>
    <lineage>
        <taxon>Bacteria</taxon>
        <taxon>Pseudomonadati</taxon>
        <taxon>Pseudomonadota</taxon>
        <taxon>Gammaproteobacteria</taxon>
        <taxon>Vibrionales</taxon>
        <taxon>Vibrionaceae</taxon>
        <taxon>Photobacterium</taxon>
    </lineage>
</organism>
<keyword evidence="3" id="KW-0238">DNA-binding</keyword>
<dbReference type="SUPFAM" id="SSF53850">
    <property type="entry name" value="Periplasmic binding protein-like II"/>
    <property type="match status" value="1"/>
</dbReference>
<evidence type="ECO:0000313" key="7">
    <source>
        <dbReference type="Proteomes" id="UP000241346"/>
    </source>
</evidence>
<dbReference type="SUPFAM" id="SSF46785">
    <property type="entry name" value="Winged helix' DNA-binding domain"/>
    <property type="match status" value="1"/>
</dbReference>
<evidence type="ECO:0000256" key="1">
    <source>
        <dbReference type="ARBA" id="ARBA00009437"/>
    </source>
</evidence>
<sequence>MSRINVRASTFAGLATFAVVAKHQSLTKAARELHLTTGALSQQIKQLEHRLDITLFHRHSRGLTLTDSGKQLFDVVDLSIGQIKQVLAELKAPQTSTEIRLKLTPSFAFKWLVPKLHDFNRQYPELKVQTFADGALVDHRCDDVDLVIDYCQFDTDTNGGELLLEEHLVPVMSPAYYNSFNWQSESIWQEITLLHDAMPWQGAQKDQEWLSWFDSMKLELAQLPQGHYFNRTDMAMAAAEAGLGVALARQALLGSEVEQNRLVTPYPAIKAEAGYFLYRQHNTPAVECFCQWLSQTITQQRNR</sequence>
<comment type="similarity">
    <text evidence="1">Belongs to the LysR transcriptional regulatory family.</text>
</comment>
<dbReference type="InterPro" id="IPR005119">
    <property type="entry name" value="LysR_subst-bd"/>
</dbReference>
<evidence type="ECO:0000313" key="6">
    <source>
        <dbReference type="EMBL" id="PSW16572.1"/>
    </source>
</evidence>
<proteinExistence type="inferred from homology"/>
<reference evidence="6 7" key="1">
    <citation type="submission" date="2018-03" db="EMBL/GenBank/DDBJ databases">
        <title>Whole genome sequencing of Histamine producing bacteria.</title>
        <authorList>
            <person name="Butler K."/>
        </authorList>
    </citation>
    <scope>NUCLEOTIDE SEQUENCE [LARGE SCALE GENOMIC DNA]</scope>
    <source>
        <strain evidence="6 7">DSM 19138</strain>
    </source>
</reference>
<dbReference type="InterPro" id="IPR000847">
    <property type="entry name" value="LysR_HTH_N"/>
</dbReference>
<evidence type="ECO:0000256" key="4">
    <source>
        <dbReference type="ARBA" id="ARBA00023163"/>
    </source>
</evidence>
<dbReference type="InterPro" id="IPR036390">
    <property type="entry name" value="WH_DNA-bd_sf"/>
</dbReference>
<protein>
    <submittedName>
        <fullName evidence="6">LysR family transcriptional regulator</fullName>
    </submittedName>
</protein>
<feature type="domain" description="HTH lysR-type" evidence="5">
    <location>
        <begin position="10"/>
        <end position="66"/>
    </location>
</feature>
<evidence type="ECO:0000256" key="3">
    <source>
        <dbReference type="ARBA" id="ARBA00023125"/>
    </source>
</evidence>
<dbReference type="FunFam" id="1.10.10.10:FF:000001">
    <property type="entry name" value="LysR family transcriptional regulator"/>
    <property type="match status" value="1"/>
</dbReference>
<dbReference type="PROSITE" id="PS50931">
    <property type="entry name" value="HTH_LYSR"/>
    <property type="match status" value="1"/>
</dbReference>
<accession>A0A2T3NM82</accession>
<evidence type="ECO:0000259" key="5">
    <source>
        <dbReference type="PROSITE" id="PS50931"/>
    </source>
</evidence>
<dbReference type="Gene3D" id="1.10.10.10">
    <property type="entry name" value="Winged helix-like DNA-binding domain superfamily/Winged helix DNA-binding domain"/>
    <property type="match status" value="1"/>
</dbReference>
<dbReference type="GO" id="GO:0006351">
    <property type="term" value="P:DNA-templated transcription"/>
    <property type="evidence" value="ECO:0007669"/>
    <property type="project" value="TreeGrafter"/>
</dbReference>
<dbReference type="GO" id="GO:0043565">
    <property type="term" value="F:sequence-specific DNA binding"/>
    <property type="evidence" value="ECO:0007669"/>
    <property type="project" value="TreeGrafter"/>
</dbReference>
<dbReference type="EMBL" id="PYMB01000001">
    <property type="protein sequence ID" value="PSW16572.1"/>
    <property type="molecule type" value="Genomic_DNA"/>
</dbReference>
<comment type="caution">
    <text evidence="6">The sequence shown here is derived from an EMBL/GenBank/DDBJ whole genome shotgun (WGS) entry which is preliminary data.</text>
</comment>
<dbReference type="InterPro" id="IPR036388">
    <property type="entry name" value="WH-like_DNA-bd_sf"/>
</dbReference>
<dbReference type="GO" id="GO:0003700">
    <property type="term" value="F:DNA-binding transcription factor activity"/>
    <property type="evidence" value="ECO:0007669"/>
    <property type="project" value="InterPro"/>
</dbReference>
<dbReference type="OrthoDB" id="5526340at2"/>
<dbReference type="PRINTS" id="PR00039">
    <property type="entry name" value="HTHLYSR"/>
</dbReference>
<evidence type="ECO:0000256" key="2">
    <source>
        <dbReference type="ARBA" id="ARBA00023015"/>
    </source>
</evidence>